<reference evidence="1 2" key="1">
    <citation type="submission" date="2010-02" db="EMBL/GenBank/DDBJ databases">
        <authorList>
            <person name="Weinstock G."/>
            <person name="Sodergren E."/>
            <person name="Clifton S."/>
            <person name="Fulton L."/>
            <person name="Fulton B."/>
            <person name="Courtney L."/>
            <person name="Fronick C."/>
            <person name="Harrison M."/>
            <person name="Strong C."/>
            <person name="Farmer C."/>
            <person name="Delahaunty K."/>
            <person name="Markovic C."/>
            <person name="Hall O."/>
            <person name="Minx P."/>
            <person name="Tomlinson C."/>
            <person name="Mitreva M."/>
            <person name="Nelson J."/>
            <person name="Hou S."/>
            <person name="Wollam A."/>
            <person name="Pepin K.H."/>
            <person name="Johnson M."/>
            <person name="Bhonagiri V."/>
            <person name="Zhang X."/>
            <person name="Suruliraj S."/>
            <person name="Warren W."/>
            <person name="Chinwalla A."/>
            <person name="Mardis E.R."/>
            <person name="Wilson R.K."/>
        </authorList>
    </citation>
    <scope>NUCLEOTIDE SEQUENCE [LARGE SCALE GENOMIC DNA]</scope>
    <source>
        <strain evidence="1 2">DSM 2876</strain>
    </source>
</reference>
<sequence length="432" mass="49082">MDSYYGGIAMNFKSFKLEQNDMSARRYVYEGHKTDNGVHLEHYIRTEEWDDKKLENVECRSIVRAIDGDIKLFHRLCDLFDNCGVGRWADFHGRNLYALDGAGMNFDVVLEDGTKLNAEGNNEFPPNYSKLVQGLRDLITTEKISSTKFTDGTYEITLPEKWVGVVKANFSEGLVSFDIDKTDGGELTFFIIDNNEYGYSSDSYKGRIEAGRLISNGKVRFITARDNYSIALYAGKVSGEALAIWENYEKDKLAIIESICGINGYEFYPEDGKTLYLAKAMKLADKARSLWLSLNFAGDYPGGAKPVRLNRQNYVPMFPPYFYINTMEDVRKKFLAVFSEEFTEKTLNRAVAAKELIEYKDDIYVACKKCKGDASYNSWVKSVRDDGNGKFVIVIAVIMPPGGNKIYVELPTEKNSAGEYVITDYPYWDESE</sequence>
<dbReference type="Proteomes" id="UP000006238">
    <property type="component" value="Unassembled WGS sequence"/>
</dbReference>
<name>D4RXD4_9FIRM</name>
<evidence type="ECO:0000313" key="2">
    <source>
        <dbReference type="Proteomes" id="UP000006238"/>
    </source>
</evidence>
<organism evidence="1 2">
    <name type="scientific">Eshraghiella crossota DSM 2876</name>
    <dbReference type="NCBI Taxonomy" id="511680"/>
    <lineage>
        <taxon>Bacteria</taxon>
        <taxon>Bacillati</taxon>
        <taxon>Bacillota</taxon>
        <taxon>Clostridia</taxon>
        <taxon>Lachnospirales</taxon>
        <taxon>Lachnospiraceae</taxon>
        <taxon>Eshraghiella</taxon>
    </lineage>
</organism>
<protein>
    <submittedName>
        <fullName evidence="1">Uncharacterized protein</fullName>
    </submittedName>
</protein>
<accession>D4RXD4</accession>
<dbReference type="AlphaFoldDB" id="D4RXD4"/>
<keyword evidence="2" id="KW-1185">Reference proteome</keyword>
<comment type="caution">
    <text evidence="1">The sequence shown here is derived from an EMBL/GenBank/DDBJ whole genome shotgun (WGS) entry which is preliminary data.</text>
</comment>
<gene>
    <name evidence="1" type="ORF">BUTYVIB_00485</name>
</gene>
<proteinExistence type="predicted"/>
<dbReference type="EMBL" id="ABWN01000019">
    <property type="protein sequence ID" value="EFF69296.1"/>
    <property type="molecule type" value="Genomic_DNA"/>
</dbReference>
<dbReference type="HOGENOM" id="CLU_634125_0_0_9"/>
<evidence type="ECO:0000313" key="1">
    <source>
        <dbReference type="EMBL" id="EFF69296.1"/>
    </source>
</evidence>